<dbReference type="AlphaFoldDB" id="A0A1F6TX17"/>
<dbReference type="SUPFAM" id="SSF81301">
    <property type="entry name" value="Nucleotidyltransferase"/>
    <property type="match status" value="1"/>
</dbReference>
<sequence length="259" mass="29399">MLSELDVLRDVGARLEGAGMAYMLTGSMAMNYYATPRMTRDIDLVVALRVADSARIRSLFEPVYYVPDNLEQAIVSIGIFNLVHVESVVKVDIIVRKNEDYRRAEFERRLAVDLEGAWIWLVSKEDLILSKLLWAKQSASEMQRRDVQNLLATGADRAYLSHGRNAWALRPCWRNCCMNDTTPEVARLVRELCARKTGAERLQMGASMFETARALVMASLPPGLPEWEMRRRLCARFYGELADRVYGGRERRSFGSAAG</sequence>
<evidence type="ECO:0000313" key="1">
    <source>
        <dbReference type="EMBL" id="OGI49631.1"/>
    </source>
</evidence>
<organism evidence="1 2">
    <name type="scientific">Candidatus Muproteobacteria bacterium RIFCSPLOWO2_01_FULL_60_18</name>
    <dbReference type="NCBI Taxonomy" id="1817768"/>
    <lineage>
        <taxon>Bacteria</taxon>
        <taxon>Pseudomonadati</taxon>
        <taxon>Pseudomonadota</taxon>
        <taxon>Candidatus Muproteobacteria</taxon>
    </lineage>
</organism>
<protein>
    <submittedName>
        <fullName evidence="1">Uncharacterized protein</fullName>
    </submittedName>
</protein>
<comment type="caution">
    <text evidence="1">The sequence shown here is derived from an EMBL/GenBank/DDBJ whole genome shotgun (WGS) entry which is preliminary data.</text>
</comment>
<dbReference type="Proteomes" id="UP000179037">
    <property type="component" value="Unassembled WGS sequence"/>
</dbReference>
<gene>
    <name evidence="1" type="ORF">A3A87_01830</name>
</gene>
<reference evidence="1 2" key="1">
    <citation type="journal article" date="2016" name="Nat. Commun.">
        <title>Thousands of microbial genomes shed light on interconnected biogeochemical processes in an aquifer system.</title>
        <authorList>
            <person name="Anantharaman K."/>
            <person name="Brown C.T."/>
            <person name="Hug L.A."/>
            <person name="Sharon I."/>
            <person name="Castelle C.J."/>
            <person name="Probst A.J."/>
            <person name="Thomas B.C."/>
            <person name="Singh A."/>
            <person name="Wilkins M.J."/>
            <person name="Karaoz U."/>
            <person name="Brodie E.L."/>
            <person name="Williams K.H."/>
            <person name="Hubbard S.S."/>
            <person name="Banfield J.F."/>
        </authorList>
    </citation>
    <scope>NUCLEOTIDE SEQUENCE [LARGE SCALE GENOMIC DNA]</scope>
</reference>
<name>A0A1F6TX17_9PROT</name>
<dbReference type="STRING" id="1817768.A3A87_01830"/>
<dbReference type="InterPro" id="IPR043519">
    <property type="entry name" value="NT_sf"/>
</dbReference>
<dbReference type="Gene3D" id="3.30.460.40">
    <property type="match status" value="1"/>
</dbReference>
<proteinExistence type="predicted"/>
<dbReference type="EMBL" id="MFTC01000093">
    <property type="protein sequence ID" value="OGI49631.1"/>
    <property type="molecule type" value="Genomic_DNA"/>
</dbReference>
<evidence type="ECO:0000313" key="2">
    <source>
        <dbReference type="Proteomes" id="UP000179037"/>
    </source>
</evidence>
<accession>A0A1F6TX17</accession>